<evidence type="ECO:0000313" key="3">
    <source>
        <dbReference type="EMBL" id="KAK1685324.1"/>
    </source>
</evidence>
<gene>
    <name evidence="3" type="ORF">QYE76_046172</name>
</gene>
<sequence>MQLDAGATSKVRAAVKGEAGKKRKTKKKVPAIGKKAEKPSVWRSDGTMKETRRPAPIYKLTIPVNEDLTEFRQWWMELYGKQIVSMDQRTNVPSVRLADDVPFEPVSTLQFFEVKISSEKWPLHVYGFIATRDSVDYKRNIIFERTRDDCQIIYQQTPYLSLMGPARAVALVDPVFFEVHLQVKGTGQSEDYDLISLAQSFRDTGPLESSLFKSVYTGKISKLEMTFGHIIMSVEAAVSMKVISGSWPDGFMGIFAARTASINDMSVVLLVTGNDGLPLADDGVIKIQRDVVSAEIMEGEHLEVFARALGVGGARYDDSIFFKPQERGKLSGTLTIDSCEIEVTVSWYPVSWW</sequence>
<evidence type="ECO:0000259" key="2">
    <source>
        <dbReference type="Pfam" id="PF20241"/>
    </source>
</evidence>
<dbReference type="PANTHER" id="PTHR33065:SF110">
    <property type="entry name" value="DUF6598 DOMAIN-CONTAINING PROTEIN"/>
    <property type="match status" value="1"/>
</dbReference>
<dbReference type="EMBL" id="JAUUTY010000002">
    <property type="protein sequence ID" value="KAK1685324.1"/>
    <property type="molecule type" value="Genomic_DNA"/>
</dbReference>
<feature type="region of interest" description="Disordered" evidence="1">
    <location>
        <begin position="1"/>
        <end position="36"/>
    </location>
</feature>
<proteinExistence type="predicted"/>
<comment type="caution">
    <text evidence="3">The sequence shown here is derived from an EMBL/GenBank/DDBJ whole genome shotgun (WGS) entry which is preliminary data.</text>
</comment>
<accession>A0AAD8WYX4</accession>
<organism evidence="3 4">
    <name type="scientific">Lolium multiflorum</name>
    <name type="common">Italian ryegrass</name>
    <name type="synonym">Lolium perenne subsp. multiflorum</name>
    <dbReference type="NCBI Taxonomy" id="4521"/>
    <lineage>
        <taxon>Eukaryota</taxon>
        <taxon>Viridiplantae</taxon>
        <taxon>Streptophyta</taxon>
        <taxon>Embryophyta</taxon>
        <taxon>Tracheophyta</taxon>
        <taxon>Spermatophyta</taxon>
        <taxon>Magnoliopsida</taxon>
        <taxon>Liliopsida</taxon>
        <taxon>Poales</taxon>
        <taxon>Poaceae</taxon>
        <taxon>BOP clade</taxon>
        <taxon>Pooideae</taxon>
        <taxon>Poodae</taxon>
        <taxon>Poeae</taxon>
        <taxon>Poeae Chloroplast Group 2 (Poeae type)</taxon>
        <taxon>Loliodinae</taxon>
        <taxon>Loliinae</taxon>
        <taxon>Lolium</taxon>
    </lineage>
</organism>
<protein>
    <recommendedName>
        <fullName evidence="2">DUF6598 domain-containing protein</fullName>
    </recommendedName>
</protein>
<feature type="domain" description="DUF6598" evidence="2">
    <location>
        <begin position="108"/>
        <end position="345"/>
    </location>
</feature>
<dbReference type="AlphaFoldDB" id="A0AAD8WYX4"/>
<evidence type="ECO:0000313" key="4">
    <source>
        <dbReference type="Proteomes" id="UP001231189"/>
    </source>
</evidence>
<name>A0AAD8WYX4_LOLMU</name>
<evidence type="ECO:0000256" key="1">
    <source>
        <dbReference type="SAM" id="MobiDB-lite"/>
    </source>
</evidence>
<keyword evidence="4" id="KW-1185">Reference proteome</keyword>
<reference evidence="3" key="1">
    <citation type="submission" date="2023-07" db="EMBL/GenBank/DDBJ databases">
        <title>A chromosome-level genome assembly of Lolium multiflorum.</title>
        <authorList>
            <person name="Chen Y."/>
            <person name="Copetti D."/>
            <person name="Kolliker R."/>
            <person name="Studer B."/>
        </authorList>
    </citation>
    <scope>NUCLEOTIDE SEQUENCE</scope>
    <source>
        <strain evidence="3">02402/16</strain>
        <tissue evidence="3">Leaf</tissue>
    </source>
</reference>
<dbReference type="Proteomes" id="UP001231189">
    <property type="component" value="Unassembled WGS sequence"/>
</dbReference>
<dbReference type="PANTHER" id="PTHR33065">
    <property type="entry name" value="OS07G0486400 PROTEIN"/>
    <property type="match status" value="1"/>
</dbReference>
<dbReference type="Pfam" id="PF20241">
    <property type="entry name" value="DUF6598"/>
    <property type="match status" value="1"/>
</dbReference>
<dbReference type="InterPro" id="IPR046533">
    <property type="entry name" value="DUF6598"/>
</dbReference>